<dbReference type="EMBL" id="CP003653">
    <property type="protein sequence ID" value="AFZ35529.1"/>
    <property type="molecule type" value="Genomic_DNA"/>
</dbReference>
<keyword evidence="1" id="KW-0175">Coiled coil</keyword>
<evidence type="ECO:0000313" key="3">
    <source>
        <dbReference type="Proteomes" id="UP000010473"/>
    </source>
</evidence>
<proteinExistence type="predicted"/>
<reference evidence="3" key="1">
    <citation type="journal article" date="2013" name="Proc. Natl. Acad. Sci. U.S.A.">
        <title>Improving the coverage of the cyanobacterial phylum using diversity-driven genome sequencing.</title>
        <authorList>
            <person name="Shih P.M."/>
            <person name="Wu D."/>
            <person name="Latifi A."/>
            <person name="Axen S.D."/>
            <person name="Fewer D.P."/>
            <person name="Talla E."/>
            <person name="Calteau A."/>
            <person name="Cai F."/>
            <person name="Tandeau de Marsac N."/>
            <person name="Rippka R."/>
            <person name="Herdman M."/>
            <person name="Sivonen K."/>
            <person name="Coursin T."/>
            <person name="Laurent T."/>
            <person name="Goodwin L."/>
            <person name="Nolan M."/>
            <person name="Davenport K.W."/>
            <person name="Han C.S."/>
            <person name="Rubin E.M."/>
            <person name="Eisen J.A."/>
            <person name="Woyke T."/>
            <person name="Gugger M."/>
            <person name="Kerfeld C.A."/>
        </authorList>
    </citation>
    <scope>NUCLEOTIDE SEQUENCE [LARGE SCALE GENOMIC DNA]</scope>
    <source>
        <strain evidence="3">ATCC 29371 / PCC 7437</strain>
    </source>
</reference>
<keyword evidence="3" id="KW-1185">Reference proteome</keyword>
<accession>K9XTY8</accession>
<dbReference type="AlphaFoldDB" id="K9XTY8"/>
<name>K9XTY8_STAC7</name>
<dbReference type="HOGENOM" id="CLU_952866_0_0_3"/>
<gene>
    <name evidence="2" type="ordered locus">Sta7437_1975</name>
</gene>
<dbReference type="PATRIC" id="fig|111780.3.peg.2065"/>
<organism evidence="2 3">
    <name type="scientific">Stanieria cyanosphaera (strain ATCC 29371 / PCC 7437)</name>
    <dbReference type="NCBI Taxonomy" id="111780"/>
    <lineage>
        <taxon>Bacteria</taxon>
        <taxon>Bacillati</taxon>
        <taxon>Cyanobacteriota</taxon>
        <taxon>Cyanophyceae</taxon>
        <taxon>Pleurocapsales</taxon>
        <taxon>Dermocarpellaceae</taxon>
        <taxon>Stanieria</taxon>
    </lineage>
</organism>
<evidence type="ECO:0000256" key="1">
    <source>
        <dbReference type="SAM" id="Coils"/>
    </source>
</evidence>
<sequence length="292" mass="34149">MLYCLFEDGCQSDKLQPSSLIHIHKNMASLPINIKQDKSTCQELKINSTSNRQLQSQTTLQPEQRVYLYGDTQFSGTLIRPVERTYPPRWSVELDRGGYDCPIINDITPLIQYQIESNTEEIPFCDSPEPTRTELEREIIALKKENARLRQENEQLTEELNKAKNIIRRARDISPIVRQSFKRVIRLAHQACMDVQRTVGGWLLKMGDKARKFRRLVDIWDVLSQDNWYLDEIFPPDKLIPLDQIQPPRPRKKPIPAEKLTLPILRSEEVIRRREMGLPKLTVRDEFCSVID</sequence>
<protein>
    <submittedName>
        <fullName evidence="2">Uncharacterized protein</fullName>
    </submittedName>
</protein>
<dbReference type="eggNOG" id="ENOG50333QZ">
    <property type="taxonomic scope" value="Bacteria"/>
</dbReference>
<evidence type="ECO:0000313" key="2">
    <source>
        <dbReference type="EMBL" id="AFZ35529.1"/>
    </source>
</evidence>
<dbReference type="Proteomes" id="UP000010473">
    <property type="component" value="Chromosome"/>
</dbReference>
<feature type="coiled-coil region" evidence="1">
    <location>
        <begin position="132"/>
        <end position="173"/>
    </location>
</feature>
<dbReference type="KEGG" id="scs:Sta7437_1975"/>